<dbReference type="EMBL" id="LHUJ01000050">
    <property type="protein sequence ID" value="KOR48674.1"/>
    <property type="molecule type" value="Genomic_DNA"/>
</dbReference>
<accession>A0AAP0ZP62</accession>
<reference evidence="2 3" key="2">
    <citation type="submission" date="2015-09" db="EMBL/GenBank/DDBJ databases">
        <title>Draft genome sequence of Xanthomonas oryzae pv. USA str. X11-5A.</title>
        <authorList>
            <person name="Knight B.M."/>
            <person name="Roberts D.P."/>
            <person name="Lin D."/>
            <person name="Hari K."/>
            <person name="Fletcher J."/>
            <person name="Melcher U."/>
            <person name="Blagden T."/>
            <person name="Winegar R.A."/>
        </authorList>
    </citation>
    <scope>NUCLEOTIDE SEQUENCE [LARGE SCALE GENOMIC DNA]</scope>
    <source>
        <strain evidence="2 3">X11-5A</strain>
    </source>
</reference>
<evidence type="ECO:0000256" key="1">
    <source>
        <dbReference type="SAM" id="MobiDB-lite"/>
    </source>
</evidence>
<proteinExistence type="predicted"/>
<dbReference type="NCBIfam" id="NF041377">
    <property type="entry name" value="XopX"/>
    <property type="match status" value="1"/>
</dbReference>
<comment type="caution">
    <text evidence="2">The sequence shown here is derived from an EMBL/GenBank/DDBJ whole genome shotgun (WGS) entry which is preliminary data.</text>
</comment>
<feature type="compositionally biased region" description="Low complexity" evidence="1">
    <location>
        <begin position="688"/>
        <end position="700"/>
    </location>
</feature>
<feature type="compositionally biased region" description="Polar residues" evidence="1">
    <location>
        <begin position="1"/>
        <end position="19"/>
    </location>
</feature>
<feature type="compositionally biased region" description="Low complexity" evidence="1">
    <location>
        <begin position="42"/>
        <end position="87"/>
    </location>
</feature>
<gene>
    <name evidence="2" type="ORF">ADT25_02335</name>
</gene>
<protein>
    <submittedName>
        <fullName evidence="2">Type III secretion system effector protein</fullName>
    </submittedName>
</protein>
<feature type="region of interest" description="Disordered" evidence="1">
    <location>
        <begin position="676"/>
        <end position="700"/>
    </location>
</feature>
<feature type="region of interest" description="Disordered" evidence="1">
    <location>
        <begin position="1"/>
        <end position="87"/>
    </location>
</feature>
<dbReference type="Proteomes" id="UP000036790">
    <property type="component" value="Unassembled WGS sequence"/>
</dbReference>
<dbReference type="AlphaFoldDB" id="A0AAP0ZP62"/>
<evidence type="ECO:0000313" key="3">
    <source>
        <dbReference type="Proteomes" id="UP000036790"/>
    </source>
</evidence>
<name>A0AAP0ZP62_9XANT</name>
<reference evidence="2 3" key="1">
    <citation type="submission" date="2015-07" db="EMBL/GenBank/DDBJ databases">
        <authorList>
            <consortium name="Consortium for Microbial Forensics and Genomics (microFORGE)"/>
            <person name="Knight B.M."/>
            <person name="Roberts D.P."/>
            <person name="Lin D."/>
            <person name="Hari K."/>
            <person name="Fletcher J."/>
            <person name="Melcher U."/>
            <person name="Blagden T."/>
            <person name="Winegar R.A."/>
        </authorList>
    </citation>
    <scope>NUCLEOTIDE SEQUENCE [LARGE SCALE GENOMIC DNA]</scope>
    <source>
        <strain evidence="2 3">X11-5A</strain>
    </source>
</reference>
<dbReference type="RefSeq" id="WP_019301607.1">
    <property type="nucleotide sequence ID" value="NZ_CP036251.1"/>
</dbReference>
<feature type="region of interest" description="Disordered" evidence="1">
    <location>
        <begin position="718"/>
        <end position="761"/>
    </location>
</feature>
<evidence type="ECO:0000313" key="2">
    <source>
        <dbReference type="EMBL" id="KOR48674.1"/>
    </source>
</evidence>
<organism evidence="2 3">
    <name type="scientific">Xanthomonas oryzae</name>
    <dbReference type="NCBI Taxonomy" id="347"/>
    <lineage>
        <taxon>Bacteria</taxon>
        <taxon>Pseudomonadati</taxon>
        <taxon>Pseudomonadota</taxon>
        <taxon>Gammaproteobacteria</taxon>
        <taxon>Lysobacterales</taxon>
        <taxon>Lysobacteraceae</taxon>
        <taxon>Xanthomonas</taxon>
    </lineage>
</organism>
<sequence length="761" mass="79904">MRIQSRQIEEPSSPSATSDEQTRPDTAVARETSASPPQTPVAAPLAALSPRRRASTSAPATASHATAAEASSDSNETAPAATPAPSTETGLLARARSALATGTQHAVTGLSQAAHGLWSISDLRTMLEPQAHDPAFLQMVRQLDQEQAAPHSLARLSAAITQLRGAISNPENGLEERFRNAFLSDIKAVEDALHPLEHGTPATGRALKALLNLANAWPLLVPSPFMANQAKTFAYSLALAARGVLMLSASGLRSTADGLPIPLIGGGQFGRDANELHLYAYLLNGLFLPLEITKKAGNEAVRHQAEAVENNMGFGAAAATACAAIMVTPFLWSSISALGNRARDQASRLHASAAHQLGFTNYAQRTRAGMTPGQISAELRTQLDQIAAVLLDGRDAFQQVRRDFTGPGQGHELTRTLNAQCTQLLETLDRCCQRLSTVLQHGQGPGRSESIPRQLSNNDIASKLSLALLGTAVSGSAIYLIQPDRIGTVDTLADTAVVTTVMLQSAFNKNANRQDTMERFKAMCGGSMVIAMALTAEKLAKTFADRSLIEASSASPYYAGAIMSLMAMTMPGPVANATESAMNWGGRQIRRLFTGPDGTQLATTVASTPEELQETTHRTLQYLLQLSPQHLQAYEEHLAPDAALQAIQDASGAARPSTSGVTITEIEDDGSVAVPIAATSHNSPPPLSTSADAAAPTTAALEASTQTIPLQTLQGADAAALARPIAGESEKDSDVAEPSTPTRLDDAHSADATAGRPSTLH</sequence>